<feature type="domain" description="TmcB/TmcC TPR repeats" evidence="2">
    <location>
        <begin position="455"/>
        <end position="552"/>
    </location>
</feature>
<accession>A0AAU9IY95</accession>
<keyword evidence="1" id="KW-0472">Membrane</keyword>
<keyword evidence="1" id="KW-0812">Transmembrane</keyword>
<keyword evidence="1" id="KW-1133">Transmembrane helix</keyword>
<feature type="transmembrane region" description="Helical" evidence="1">
    <location>
        <begin position="193"/>
        <end position="220"/>
    </location>
</feature>
<protein>
    <recommendedName>
        <fullName evidence="2">TmcB/TmcC TPR repeats domain-containing protein</fullName>
    </recommendedName>
</protein>
<dbReference type="PANTHER" id="PTHR31600:SF2">
    <property type="entry name" value="GAMETE ENRICHED GENE 10 PROTEIN-RELATED"/>
    <property type="match status" value="1"/>
</dbReference>
<gene>
    <name evidence="3" type="ORF">BSTOLATCC_MIC17721</name>
</gene>
<feature type="transmembrane region" description="Helical" evidence="1">
    <location>
        <begin position="54"/>
        <end position="74"/>
    </location>
</feature>
<dbReference type="PANTHER" id="PTHR31600">
    <property type="entry name" value="TINY MACROCYSTS PROTEIN B-RELATED"/>
    <property type="match status" value="1"/>
</dbReference>
<feature type="transmembrane region" description="Helical" evidence="1">
    <location>
        <begin position="152"/>
        <end position="173"/>
    </location>
</feature>
<name>A0AAU9IY95_9CILI</name>
<evidence type="ECO:0000259" key="2">
    <source>
        <dbReference type="Pfam" id="PF25474"/>
    </source>
</evidence>
<dbReference type="InterPro" id="IPR052994">
    <property type="entry name" value="Tiny_macrocysts_regulators"/>
</dbReference>
<proteinExistence type="predicted"/>
<evidence type="ECO:0000313" key="3">
    <source>
        <dbReference type="EMBL" id="CAG9317100.1"/>
    </source>
</evidence>
<dbReference type="EMBL" id="CAJZBQ010000017">
    <property type="protein sequence ID" value="CAG9317100.1"/>
    <property type="molecule type" value="Genomic_DNA"/>
</dbReference>
<evidence type="ECO:0000313" key="4">
    <source>
        <dbReference type="Proteomes" id="UP001162131"/>
    </source>
</evidence>
<keyword evidence="4" id="KW-1185">Reference proteome</keyword>
<feature type="transmembrane region" description="Helical" evidence="1">
    <location>
        <begin position="263"/>
        <end position="284"/>
    </location>
</feature>
<dbReference type="Proteomes" id="UP001162131">
    <property type="component" value="Unassembled WGS sequence"/>
</dbReference>
<dbReference type="AlphaFoldDB" id="A0AAU9IY95"/>
<evidence type="ECO:0000256" key="1">
    <source>
        <dbReference type="SAM" id="Phobius"/>
    </source>
</evidence>
<reference evidence="3" key="1">
    <citation type="submission" date="2021-09" db="EMBL/GenBank/DDBJ databases">
        <authorList>
            <consortium name="AG Swart"/>
            <person name="Singh M."/>
            <person name="Singh A."/>
            <person name="Seah K."/>
            <person name="Emmerich C."/>
        </authorList>
    </citation>
    <scope>NUCLEOTIDE SEQUENCE</scope>
    <source>
        <strain evidence="3">ATCC30299</strain>
    </source>
</reference>
<dbReference type="InterPro" id="IPR057352">
    <property type="entry name" value="TPR_TmcB/C"/>
</dbReference>
<feature type="transmembrane region" description="Helical" evidence="1">
    <location>
        <begin position="885"/>
        <end position="905"/>
    </location>
</feature>
<sequence>MSSDFEVGDKESNDFRSFIAESFFSNKLKEYVYGFFGHLFKEKYSHNTKFRMQVFYEILINFIIVLQLSPLAWYPEMKATGWDSYVWFWQDISYISYDGICAYYSIMNFCFYGTVIQIGACFGSFAIFWLYIYFDKKIPKFISILPKKIAMLMTSICIIPSTMILILVIKYSLINRATIEEYNNSLSSDTYNFGTYGVIFGIICLSALIFVNIFCEAFTCDMKHSHSKTNIKARACADFDLQRRWFYVISCVLNVFLGTDNAVLFQCISFLYSFYLYIHCIWDVQYFNPIENAIQASKMGSISALYFTFLFGQLLNDALVIIIFTLFLQPMVIFMTIWIVYKGHKNLEKSIHSPKDQFQFERKFRHLLTDENLSDKEEVINVFKKYWKQTLFHKDKLFVIWEFNFCFFIMKDEKLARIKISKIASAKSTFEGDAQEWRLFDWLIRKQHSVFPDTSYLEFLKEFSRVKSQDEELCFILTELHAEFSSRTPRIQKLVNLVNRSANHISFVDTGYKSLIEKHKNIEALEMYAGFLENIINNHDEANMAMKKKNGINFYNHNSGNNSLENYGKELATILVSCADDSFGTIVYLNEKASQLLKAPIGSIHGSSILNYIPQPYDALHENLIRNFIFECNSTEIIPHRQLFFQNHAGFLVETHFLIKLTAFHNCAYFLISFQPRDISRELAILSEGGIVIAHTEAFPYYIGIEEKSVKNKKLVDIVPVLDTDHMKELEPWLLPFNNTELMIVLMRKQIKTKTIRLLAVIHDDAGIKNWKEGNPHGQIDFLSSLNLVDQYDNDTDESPVITKPVLTVKFQQINYSLSTKTFDAIENETSTHFDNLGDKEKADQEKLSDNNSQSASTKTINPTVANYSKKLFLESKKKIRALQIILFVVMFSVIITVAAILGYMKSDVLYTTRLKGLIRFSQVLYDISSFAEVARSISQDALNNDINSEDINSLQKLIENITAIQDEYFNDFKNWKHYPNAKKPICLLFLCGILMENLQRWSIEIFITWFLILF</sequence>
<comment type="caution">
    <text evidence="3">The sequence shown here is derived from an EMBL/GenBank/DDBJ whole genome shotgun (WGS) entry which is preliminary data.</text>
</comment>
<dbReference type="Pfam" id="PF25474">
    <property type="entry name" value="TPR_TmcB"/>
    <property type="match status" value="1"/>
</dbReference>
<organism evidence="3 4">
    <name type="scientific">Blepharisma stoltei</name>
    <dbReference type="NCBI Taxonomy" id="1481888"/>
    <lineage>
        <taxon>Eukaryota</taxon>
        <taxon>Sar</taxon>
        <taxon>Alveolata</taxon>
        <taxon>Ciliophora</taxon>
        <taxon>Postciliodesmatophora</taxon>
        <taxon>Heterotrichea</taxon>
        <taxon>Heterotrichida</taxon>
        <taxon>Blepharismidae</taxon>
        <taxon>Blepharisma</taxon>
    </lineage>
</organism>
<feature type="transmembrane region" description="Helical" evidence="1">
    <location>
        <begin position="111"/>
        <end position="132"/>
    </location>
</feature>